<organism evidence="1 2">
    <name type="scientific">Thelephora ganbajun</name>
    <name type="common">Ganba fungus</name>
    <dbReference type="NCBI Taxonomy" id="370292"/>
    <lineage>
        <taxon>Eukaryota</taxon>
        <taxon>Fungi</taxon>
        <taxon>Dikarya</taxon>
        <taxon>Basidiomycota</taxon>
        <taxon>Agaricomycotina</taxon>
        <taxon>Agaricomycetes</taxon>
        <taxon>Thelephorales</taxon>
        <taxon>Thelephoraceae</taxon>
        <taxon>Thelephora</taxon>
    </lineage>
</organism>
<reference evidence="1" key="1">
    <citation type="submission" date="2019-10" db="EMBL/GenBank/DDBJ databases">
        <authorList>
            <consortium name="DOE Joint Genome Institute"/>
            <person name="Kuo A."/>
            <person name="Miyauchi S."/>
            <person name="Kiss E."/>
            <person name="Drula E."/>
            <person name="Kohler A."/>
            <person name="Sanchez-Garcia M."/>
            <person name="Andreopoulos B."/>
            <person name="Barry K.W."/>
            <person name="Bonito G."/>
            <person name="Buee M."/>
            <person name="Carver A."/>
            <person name="Chen C."/>
            <person name="Cichocki N."/>
            <person name="Clum A."/>
            <person name="Culley D."/>
            <person name="Crous P.W."/>
            <person name="Fauchery L."/>
            <person name="Girlanda M."/>
            <person name="Hayes R."/>
            <person name="Keri Z."/>
            <person name="Labutti K."/>
            <person name="Lipzen A."/>
            <person name="Lombard V."/>
            <person name="Magnuson J."/>
            <person name="Maillard F."/>
            <person name="Morin E."/>
            <person name="Murat C."/>
            <person name="Nolan M."/>
            <person name="Ohm R."/>
            <person name="Pangilinan J."/>
            <person name="Pereira M."/>
            <person name="Perotto S."/>
            <person name="Peter M."/>
            <person name="Riley R."/>
            <person name="Sitrit Y."/>
            <person name="Stielow B."/>
            <person name="Szollosi G."/>
            <person name="Zifcakova L."/>
            <person name="Stursova M."/>
            <person name="Spatafora J.W."/>
            <person name="Tedersoo L."/>
            <person name="Vaario L.-M."/>
            <person name="Yamada A."/>
            <person name="Yan M."/>
            <person name="Wang P."/>
            <person name="Xu J."/>
            <person name="Bruns T."/>
            <person name="Baldrian P."/>
            <person name="Vilgalys R."/>
            <person name="Henrissat B."/>
            <person name="Grigoriev I.V."/>
            <person name="Hibbett D."/>
            <person name="Nagy L.G."/>
            <person name="Martin F.M."/>
        </authorList>
    </citation>
    <scope>NUCLEOTIDE SEQUENCE</scope>
    <source>
        <strain evidence="1">P2</strain>
    </source>
</reference>
<evidence type="ECO:0000313" key="2">
    <source>
        <dbReference type="Proteomes" id="UP000886501"/>
    </source>
</evidence>
<gene>
    <name evidence="1" type="ORF">BDM02DRAFT_3122973</name>
</gene>
<name>A0ACB6Z2H8_THEGA</name>
<dbReference type="EMBL" id="MU118189">
    <property type="protein sequence ID" value="KAF9643767.1"/>
    <property type="molecule type" value="Genomic_DNA"/>
</dbReference>
<proteinExistence type="predicted"/>
<dbReference type="Proteomes" id="UP000886501">
    <property type="component" value="Unassembled WGS sequence"/>
</dbReference>
<accession>A0ACB6Z2H8</accession>
<reference evidence="1" key="2">
    <citation type="journal article" date="2020" name="Nat. Commun.">
        <title>Large-scale genome sequencing of mycorrhizal fungi provides insights into the early evolution of symbiotic traits.</title>
        <authorList>
            <person name="Miyauchi S."/>
            <person name="Kiss E."/>
            <person name="Kuo A."/>
            <person name="Drula E."/>
            <person name="Kohler A."/>
            <person name="Sanchez-Garcia M."/>
            <person name="Morin E."/>
            <person name="Andreopoulos B."/>
            <person name="Barry K.W."/>
            <person name="Bonito G."/>
            <person name="Buee M."/>
            <person name="Carver A."/>
            <person name="Chen C."/>
            <person name="Cichocki N."/>
            <person name="Clum A."/>
            <person name="Culley D."/>
            <person name="Crous P.W."/>
            <person name="Fauchery L."/>
            <person name="Girlanda M."/>
            <person name="Hayes R.D."/>
            <person name="Keri Z."/>
            <person name="LaButti K."/>
            <person name="Lipzen A."/>
            <person name="Lombard V."/>
            <person name="Magnuson J."/>
            <person name="Maillard F."/>
            <person name="Murat C."/>
            <person name="Nolan M."/>
            <person name="Ohm R.A."/>
            <person name="Pangilinan J."/>
            <person name="Pereira M.F."/>
            <person name="Perotto S."/>
            <person name="Peter M."/>
            <person name="Pfister S."/>
            <person name="Riley R."/>
            <person name="Sitrit Y."/>
            <person name="Stielow J.B."/>
            <person name="Szollosi G."/>
            <person name="Zifcakova L."/>
            <person name="Stursova M."/>
            <person name="Spatafora J.W."/>
            <person name="Tedersoo L."/>
            <person name="Vaario L.M."/>
            <person name="Yamada A."/>
            <person name="Yan M."/>
            <person name="Wang P."/>
            <person name="Xu J."/>
            <person name="Bruns T."/>
            <person name="Baldrian P."/>
            <person name="Vilgalys R."/>
            <person name="Dunand C."/>
            <person name="Henrissat B."/>
            <person name="Grigoriev I.V."/>
            <person name="Hibbett D."/>
            <person name="Nagy L.G."/>
            <person name="Martin F.M."/>
        </authorList>
    </citation>
    <scope>NUCLEOTIDE SEQUENCE</scope>
    <source>
        <strain evidence="1">P2</strain>
    </source>
</reference>
<comment type="caution">
    <text evidence="1">The sequence shown here is derived from an EMBL/GenBank/DDBJ whole genome shotgun (WGS) entry which is preliminary data.</text>
</comment>
<protein>
    <submittedName>
        <fullName evidence="1">Uncharacterized protein</fullName>
    </submittedName>
</protein>
<keyword evidence="2" id="KW-1185">Reference proteome</keyword>
<sequence length="451" mass="50462">MRSRLVKKSLSGLPRTNQHLTPKPRSHLHRFEFLTRVQAFIILFASLGLSLTIYSGLHQFWYSRRPAAADSVLSRFTSKPPLVDRTILEKIAGLDLEDETDSESGTNFSILIRINSSNVLSSFFRPPRVTSIPEVQPQAPPNLETETQNRPFSEGNTDHVPPSCKFLLPLMIAERGTNANVHLVQLLELARALNRTLVLPNVGKNRVGACRRWRFSVYYDEQVLSSKFEGNSNVFIQQDRFRAWVDSLVSPPSLQLVFLDWTYPKSFLPVSVSGQGDDGLDVYIRDNPVSATTLYSQAGCLNRKFPQLGLTGPFVPLSFVVNGHREQGSNSGGIFRALLEKLSRSSPTHAQFEPLMEIGDHSTNYDSNRTHISPDVLAVSWNIPTPIFQPHSAPILHYSPQLRALAVRLVRRLGSYIAVTWDVETSKGDAVLGCVEALSRKPVTLRHSPFV</sequence>
<evidence type="ECO:0000313" key="1">
    <source>
        <dbReference type="EMBL" id="KAF9643767.1"/>
    </source>
</evidence>